<organism evidence="4 5">
    <name type="scientific">Beggiatoa alba B18LD</name>
    <dbReference type="NCBI Taxonomy" id="395493"/>
    <lineage>
        <taxon>Bacteria</taxon>
        <taxon>Pseudomonadati</taxon>
        <taxon>Pseudomonadota</taxon>
        <taxon>Gammaproteobacteria</taxon>
        <taxon>Thiotrichales</taxon>
        <taxon>Thiotrichaceae</taxon>
        <taxon>Beggiatoa</taxon>
    </lineage>
</organism>
<dbReference type="PANTHER" id="PTHR10827:SF85">
    <property type="entry name" value="CALCIUM-BINDING PROTEIN"/>
    <property type="match status" value="1"/>
</dbReference>
<keyword evidence="2" id="KW-0732">Signal</keyword>
<dbReference type="InterPro" id="IPR011992">
    <property type="entry name" value="EF-hand-dom_pair"/>
</dbReference>
<evidence type="ECO:0000259" key="3">
    <source>
        <dbReference type="PROSITE" id="PS50222"/>
    </source>
</evidence>
<feature type="domain" description="EF-hand" evidence="3">
    <location>
        <begin position="147"/>
        <end position="182"/>
    </location>
</feature>
<feature type="compositionally biased region" description="Polar residues" evidence="1">
    <location>
        <begin position="63"/>
        <end position="77"/>
    </location>
</feature>
<dbReference type="OrthoDB" id="5703633at2"/>
<dbReference type="PROSITE" id="PS00018">
    <property type="entry name" value="EF_HAND_1"/>
    <property type="match status" value="3"/>
</dbReference>
<feature type="chain" id="PRO_5003669034" description="EF-hand domain-containing protein" evidence="2">
    <location>
        <begin position="24"/>
        <end position="189"/>
    </location>
</feature>
<accession>I3CKK0</accession>
<dbReference type="PROSITE" id="PS50222">
    <property type="entry name" value="EF_HAND_2"/>
    <property type="match status" value="1"/>
</dbReference>
<proteinExistence type="predicted"/>
<dbReference type="Gene3D" id="1.10.238.10">
    <property type="entry name" value="EF-hand"/>
    <property type="match status" value="2"/>
</dbReference>
<dbReference type="EMBL" id="JH600070">
    <property type="protein sequence ID" value="EIJ44143.1"/>
    <property type="molecule type" value="Genomic_DNA"/>
</dbReference>
<keyword evidence="5" id="KW-1185">Reference proteome</keyword>
<sequence>MLQRTTIYAALVFALSTSTVAFARGGNPPPPPIPDEIVAQYDTDQDGVLSETEMQTLRTAEFTSADTNSDGSLSLSELQGAESSKKSTRISQAFTSLDTDGNGVLSASEFVANQPDEASATLATLFALADTNGDAGLSLTEFTVLRSEEGRLWQHFAHLDLDGNGVISQEEFTTMPPAPQGGEGRGRHP</sequence>
<dbReference type="SMART" id="SM00054">
    <property type="entry name" value="EFh"/>
    <property type="match status" value="4"/>
</dbReference>
<evidence type="ECO:0000313" key="4">
    <source>
        <dbReference type="EMBL" id="EIJ44143.1"/>
    </source>
</evidence>
<protein>
    <recommendedName>
        <fullName evidence="3">EF-hand domain-containing protein</fullName>
    </recommendedName>
</protein>
<evidence type="ECO:0000256" key="1">
    <source>
        <dbReference type="SAM" id="MobiDB-lite"/>
    </source>
</evidence>
<dbReference type="AlphaFoldDB" id="I3CKK0"/>
<name>I3CKK0_9GAMM</name>
<gene>
    <name evidence="4" type="ORF">BegalDRAFT_3324</name>
</gene>
<dbReference type="PANTHER" id="PTHR10827">
    <property type="entry name" value="RETICULOCALBIN"/>
    <property type="match status" value="1"/>
</dbReference>
<reference evidence="4 5" key="1">
    <citation type="submission" date="2011-11" db="EMBL/GenBank/DDBJ databases">
        <title>Improved High-Quality Draft sequence of Beggiatoa alba B18lD.</title>
        <authorList>
            <consortium name="US DOE Joint Genome Institute"/>
            <person name="Lucas S."/>
            <person name="Han J."/>
            <person name="Lapidus A."/>
            <person name="Cheng J.-F."/>
            <person name="Goodwin L."/>
            <person name="Pitluck S."/>
            <person name="Peters L."/>
            <person name="Mikhailova N."/>
            <person name="Held B."/>
            <person name="Detter J.C."/>
            <person name="Han C."/>
            <person name="Tapia R."/>
            <person name="Land M."/>
            <person name="Hauser L."/>
            <person name="Kyrpides N."/>
            <person name="Ivanova N."/>
            <person name="Pagani I."/>
            <person name="Samuel K."/>
            <person name="Teske A."/>
            <person name="Mueller J."/>
            <person name="Woyke T."/>
        </authorList>
    </citation>
    <scope>NUCLEOTIDE SEQUENCE [LARGE SCALE GENOMIC DNA]</scope>
    <source>
        <strain evidence="4 5">B18LD</strain>
    </source>
</reference>
<dbReference type="STRING" id="395493.BegalDRAFT_3324"/>
<dbReference type="SUPFAM" id="SSF47473">
    <property type="entry name" value="EF-hand"/>
    <property type="match status" value="2"/>
</dbReference>
<evidence type="ECO:0000256" key="2">
    <source>
        <dbReference type="SAM" id="SignalP"/>
    </source>
</evidence>
<dbReference type="RefSeq" id="WP_002691948.1">
    <property type="nucleotide sequence ID" value="NZ_JH600070.1"/>
</dbReference>
<dbReference type="GO" id="GO:0005509">
    <property type="term" value="F:calcium ion binding"/>
    <property type="evidence" value="ECO:0007669"/>
    <property type="project" value="InterPro"/>
</dbReference>
<dbReference type="InterPro" id="IPR002048">
    <property type="entry name" value="EF_hand_dom"/>
</dbReference>
<feature type="region of interest" description="Disordered" evidence="1">
    <location>
        <begin position="63"/>
        <end position="86"/>
    </location>
</feature>
<dbReference type="HOGENOM" id="CLU_091273_2_0_6"/>
<dbReference type="Pfam" id="PF13202">
    <property type="entry name" value="EF-hand_5"/>
    <property type="match status" value="1"/>
</dbReference>
<dbReference type="Proteomes" id="UP000005744">
    <property type="component" value="Unassembled WGS sequence"/>
</dbReference>
<dbReference type="Pfam" id="PF13499">
    <property type="entry name" value="EF-hand_7"/>
    <property type="match status" value="1"/>
</dbReference>
<evidence type="ECO:0000313" key="5">
    <source>
        <dbReference type="Proteomes" id="UP000005744"/>
    </source>
</evidence>
<feature type="signal peptide" evidence="2">
    <location>
        <begin position="1"/>
        <end position="23"/>
    </location>
</feature>
<dbReference type="InterPro" id="IPR018247">
    <property type="entry name" value="EF_Hand_1_Ca_BS"/>
</dbReference>
<dbReference type="eggNOG" id="COG5126">
    <property type="taxonomic scope" value="Bacteria"/>
</dbReference>